<dbReference type="GO" id="GO:0004842">
    <property type="term" value="F:ubiquitin-protein transferase activity"/>
    <property type="evidence" value="ECO:0007669"/>
    <property type="project" value="TreeGrafter"/>
</dbReference>
<dbReference type="GO" id="GO:0006511">
    <property type="term" value="P:ubiquitin-dependent protein catabolic process"/>
    <property type="evidence" value="ECO:0007669"/>
    <property type="project" value="TreeGrafter"/>
</dbReference>
<sequence length="1562" mass="178083">MAFSQICMDVEHAKCSICLNIWHDVITISSCLHNFCNGCFSEWVKRSQKKHSSVLCPQCRAVVEFAGRNPFLLNIEEEILQADPSLKRSNEEIALIDSYATIRSNLVIRTERGSQRKRGPAFVDDEYHGEESDDEGPQCPQCGRERSAENSKKFIASAEEWTVLIDNLSKRVSRRVLREFFSPYGQILRIFISRFLEKSKYKSSTFAFVQFVDEESREKAIQSVNGRWFDGRRLSVGVAKYHKGTKKEVDDGKSMLRIKSRGQDLAFNRLKAKSLQSFRDGRTYKEVARSDVNKRREQESEMFVEGSKRNAAGVRNVWEMHIATDNFKWVKRSLTGIMKSSYDYESVKEALELEGLGIQVSRWGYAWKACIITFDSVDEFSYAWENKKEELSLCFDWLAPTVNENGVPLALCQIELCGLPLLCWNEAFLEKLTGDWGRFICFKEESKIRSDVSSAKVLLRVDSPFDVPEMVTIGSYGRSFKVKILMGPVLIQPKELGRKMEEKFSNKVNSDSVLSDGMNGVTEGQDISRKSNAEKSNGGLSVSVEDRGEKELVQVEQGVELIVEQAIEQRSILEDIVLNSHRQMDFHRNSVSGDHEVDGRFLDKESSLDSTKNSGQGFPRSKNLMNRRRFIIAPCHSGSVCSEGEVEVRFHDRIYRRVTSSMDRESVEHTREGESNCRGRDFQDGDVGDWKGLLIVPWGSGSLKNQGSVEGSSRRAILNVIINVYGPSVEADKEEFFRDFLCAVQSINLSVFYSVIKSDGSTASRGRFTWCNNRESPKWVRLDRFLISGSFLNQFPNVINKMLPRSLSDHNPILLVEECNNWGPKPFRFYNYMLEEDGFAGVVKSSLSNLRKGIGGRGLFSLLRGTKQAIRNWPRNNHRGFFDDISELEARINGLELKLQEEGTSFQEWDLLVVSRKELWNLHRKEESIWLQRSRVAEDVVSDPDQLRGFVFDYFKDNFNSVTTLEVDKINLNFSKLSDDQKKLLEVRFSEQEVWETFIMEGAGSWEHGVNHSFLTLIPKIRNLEGIEDYKPISLVGSLYKIISKVQARRLAAVINVLEKREEGVVFKVDFRRAYDSVEWPILLRLLRIMGFGDRWISWIYLCISSASISVLVNGSPTNEFKMGKGLRQGCSLSPMMFNIVGELLNLMLIKAADCALFEGFSVGRAENKFHLTHLQFADDLILFCRDSSAQIMNIRRVLRVFGLMSGLQLNLSKSKLFGVNMDEEVLIEIRICCGNQFCRSSIAIRGLESKIIIDGREISVSEVCFVVLANFLPLYFQNPLKINQKLNSLMAKFLWGDDPLKKRIHWVNWKIVCQPYEEGGLGALDLSMANRVLMGKWVWKFANDKHSQWKKMICCKYNISNLSLSINKAANPQDSWIWRGIGVEMVCSQLRPVDQLLFVALEEIFSERNGFRLAKWFLAKFPKANIQVDLLIGDPRLADGLAVNFHKKKKDLCWYPPPLDFYKFNVDGAVRSDGLQGGIGGLLRDSNGSTVIYFSKPVGSGPPLFAELKAIKEGIDLFLHSDWALKGRLILESDCKTAVDWIFRPPKAPSVFSSLVWEIGM</sequence>
<dbReference type="PANTHER" id="PTHR16079:SF4">
    <property type="entry name" value="E3 UBIQUITIN-PROTEIN LIGASE CHFR"/>
    <property type="match status" value="1"/>
</dbReference>
<dbReference type="PROSITE" id="PS50102">
    <property type="entry name" value="RRM"/>
    <property type="match status" value="1"/>
</dbReference>
<evidence type="ECO:0000313" key="10">
    <source>
        <dbReference type="EMBL" id="KAE8669530.1"/>
    </source>
</evidence>
<dbReference type="Gene3D" id="3.30.70.330">
    <property type="match status" value="1"/>
</dbReference>
<dbReference type="PROSITE" id="PS50878">
    <property type="entry name" value="RT_POL"/>
    <property type="match status" value="1"/>
</dbReference>
<keyword evidence="2 4" id="KW-0863">Zinc-finger</keyword>
<dbReference type="InterPro" id="IPR018957">
    <property type="entry name" value="Znf_C3HC4_RING-type"/>
</dbReference>
<keyword evidence="5" id="KW-0694">RNA-binding</keyword>
<dbReference type="PROSITE" id="PS50089">
    <property type="entry name" value="ZF_RING_2"/>
    <property type="match status" value="1"/>
</dbReference>
<dbReference type="Pfam" id="PF00076">
    <property type="entry name" value="RRM_1"/>
    <property type="match status" value="1"/>
</dbReference>
<dbReference type="Pfam" id="PF13456">
    <property type="entry name" value="RVT_3"/>
    <property type="match status" value="1"/>
</dbReference>
<dbReference type="SUPFAM" id="SSF54928">
    <property type="entry name" value="RNA-binding domain, RBD"/>
    <property type="match status" value="1"/>
</dbReference>
<reference evidence="10" key="1">
    <citation type="submission" date="2019-09" db="EMBL/GenBank/DDBJ databases">
        <title>Draft genome information of white flower Hibiscus syriacus.</title>
        <authorList>
            <person name="Kim Y.-M."/>
        </authorList>
    </citation>
    <scope>NUCLEOTIDE SEQUENCE [LARGE SCALE GENOMIC DNA]</scope>
    <source>
        <strain evidence="10">YM2019G1</strain>
    </source>
</reference>
<dbReference type="InterPro" id="IPR000477">
    <property type="entry name" value="RT_dom"/>
</dbReference>
<accession>A0A6A2XI95</accession>
<dbReference type="Pfam" id="PF00097">
    <property type="entry name" value="zf-C3HC4"/>
    <property type="match status" value="1"/>
</dbReference>
<dbReference type="CDD" id="cd01650">
    <property type="entry name" value="RT_nLTR_like"/>
    <property type="match status" value="1"/>
</dbReference>
<dbReference type="InterPro" id="IPR035979">
    <property type="entry name" value="RBD_domain_sf"/>
</dbReference>
<dbReference type="SMART" id="SM00184">
    <property type="entry name" value="RING"/>
    <property type="match status" value="1"/>
</dbReference>
<feature type="region of interest" description="Disordered" evidence="6">
    <location>
        <begin position="117"/>
        <end position="144"/>
    </location>
</feature>
<proteinExistence type="predicted"/>
<evidence type="ECO:0000259" key="7">
    <source>
        <dbReference type="PROSITE" id="PS50089"/>
    </source>
</evidence>
<evidence type="ECO:0000256" key="6">
    <source>
        <dbReference type="SAM" id="MobiDB-lite"/>
    </source>
</evidence>
<dbReference type="InterPro" id="IPR052256">
    <property type="entry name" value="E3_ubiquitin-ligase_CHFR"/>
</dbReference>
<dbReference type="CDD" id="cd16503">
    <property type="entry name" value="RING-HC_CHFR"/>
    <property type="match status" value="1"/>
</dbReference>
<dbReference type="CDD" id="cd00590">
    <property type="entry name" value="RRM_SF"/>
    <property type="match status" value="1"/>
</dbReference>
<dbReference type="Gene3D" id="3.30.420.10">
    <property type="entry name" value="Ribonuclease H-like superfamily/Ribonuclease H"/>
    <property type="match status" value="1"/>
</dbReference>
<dbReference type="InterPro" id="IPR044730">
    <property type="entry name" value="RNase_H-like_dom_plant"/>
</dbReference>
<feature type="region of interest" description="Disordered" evidence="6">
    <location>
        <begin position="515"/>
        <end position="541"/>
    </location>
</feature>
<keyword evidence="1" id="KW-0479">Metal-binding</keyword>
<dbReference type="InterPro" id="IPR013083">
    <property type="entry name" value="Znf_RING/FYVE/PHD"/>
</dbReference>
<dbReference type="InterPro" id="IPR002156">
    <property type="entry name" value="RNaseH_domain"/>
</dbReference>
<dbReference type="GO" id="GO:0016567">
    <property type="term" value="P:protein ubiquitination"/>
    <property type="evidence" value="ECO:0007669"/>
    <property type="project" value="TreeGrafter"/>
</dbReference>
<evidence type="ECO:0000256" key="2">
    <source>
        <dbReference type="ARBA" id="ARBA00022771"/>
    </source>
</evidence>
<dbReference type="InterPro" id="IPR012337">
    <property type="entry name" value="RNaseH-like_sf"/>
</dbReference>
<dbReference type="InterPro" id="IPR036397">
    <property type="entry name" value="RNaseH_sf"/>
</dbReference>
<dbReference type="SUPFAM" id="SSF56219">
    <property type="entry name" value="DNase I-like"/>
    <property type="match status" value="1"/>
</dbReference>
<dbReference type="SUPFAM" id="SSF56672">
    <property type="entry name" value="DNA/RNA polymerases"/>
    <property type="match status" value="1"/>
</dbReference>
<dbReference type="GO" id="GO:0008270">
    <property type="term" value="F:zinc ion binding"/>
    <property type="evidence" value="ECO:0007669"/>
    <property type="project" value="UniProtKB-KW"/>
</dbReference>
<dbReference type="SMART" id="SM00360">
    <property type="entry name" value="RRM"/>
    <property type="match status" value="1"/>
</dbReference>
<dbReference type="CDD" id="cd06222">
    <property type="entry name" value="RNase_H_like"/>
    <property type="match status" value="1"/>
</dbReference>
<dbReference type="InterPro" id="IPR036691">
    <property type="entry name" value="Endo/exonu/phosph_ase_sf"/>
</dbReference>
<evidence type="ECO:0000256" key="4">
    <source>
        <dbReference type="PROSITE-ProRule" id="PRU00175"/>
    </source>
</evidence>
<evidence type="ECO:0000256" key="5">
    <source>
        <dbReference type="PROSITE-ProRule" id="PRU00176"/>
    </source>
</evidence>
<feature type="domain" description="RING-type" evidence="7">
    <location>
        <begin position="15"/>
        <end position="60"/>
    </location>
</feature>
<dbReference type="GO" id="GO:0005634">
    <property type="term" value="C:nucleus"/>
    <property type="evidence" value="ECO:0007669"/>
    <property type="project" value="TreeGrafter"/>
</dbReference>
<keyword evidence="11" id="KW-1185">Reference proteome</keyword>
<feature type="domain" description="RRM" evidence="8">
    <location>
        <begin position="161"/>
        <end position="241"/>
    </location>
</feature>
<protein>
    <submittedName>
        <fullName evidence="10">Uncharacterized protein</fullName>
    </submittedName>
</protein>
<dbReference type="Pfam" id="PF00078">
    <property type="entry name" value="RVT_1"/>
    <property type="match status" value="1"/>
</dbReference>
<comment type="caution">
    <text evidence="10">The sequence shown here is derived from an EMBL/GenBank/DDBJ whole genome shotgun (WGS) entry which is preliminary data.</text>
</comment>
<keyword evidence="3" id="KW-0862">Zinc</keyword>
<dbReference type="Gene3D" id="3.60.10.10">
    <property type="entry name" value="Endonuclease/exonuclease/phosphatase"/>
    <property type="match status" value="1"/>
</dbReference>
<dbReference type="SUPFAM" id="SSF57850">
    <property type="entry name" value="RING/U-box"/>
    <property type="match status" value="1"/>
</dbReference>
<dbReference type="InterPro" id="IPR001841">
    <property type="entry name" value="Znf_RING"/>
</dbReference>
<feature type="domain" description="Reverse transcriptase" evidence="9">
    <location>
        <begin position="999"/>
        <end position="1232"/>
    </location>
</feature>
<dbReference type="GO" id="GO:0003723">
    <property type="term" value="F:RNA binding"/>
    <property type="evidence" value="ECO:0007669"/>
    <property type="project" value="UniProtKB-UniRule"/>
</dbReference>
<evidence type="ECO:0000259" key="9">
    <source>
        <dbReference type="PROSITE" id="PS50878"/>
    </source>
</evidence>
<dbReference type="EMBL" id="VEPZ02001525">
    <property type="protein sequence ID" value="KAE8669530.1"/>
    <property type="molecule type" value="Genomic_DNA"/>
</dbReference>
<dbReference type="PANTHER" id="PTHR16079">
    <property type="entry name" value="UBIQUITIN LIGASE PROTEIN CHFR"/>
    <property type="match status" value="1"/>
</dbReference>
<dbReference type="GO" id="GO:0004523">
    <property type="term" value="F:RNA-DNA hybrid ribonuclease activity"/>
    <property type="evidence" value="ECO:0007669"/>
    <property type="project" value="InterPro"/>
</dbReference>
<evidence type="ECO:0000313" key="11">
    <source>
        <dbReference type="Proteomes" id="UP000436088"/>
    </source>
</evidence>
<name>A0A6A2XI95_HIBSY</name>
<dbReference type="Proteomes" id="UP000436088">
    <property type="component" value="Unassembled WGS sequence"/>
</dbReference>
<dbReference type="SUPFAM" id="SSF53098">
    <property type="entry name" value="Ribonuclease H-like"/>
    <property type="match status" value="1"/>
</dbReference>
<evidence type="ECO:0000256" key="1">
    <source>
        <dbReference type="ARBA" id="ARBA00022723"/>
    </source>
</evidence>
<dbReference type="InterPro" id="IPR012677">
    <property type="entry name" value="Nucleotide-bd_a/b_plait_sf"/>
</dbReference>
<evidence type="ECO:0000256" key="3">
    <source>
        <dbReference type="ARBA" id="ARBA00022833"/>
    </source>
</evidence>
<dbReference type="Gene3D" id="3.30.40.10">
    <property type="entry name" value="Zinc/RING finger domain, C3HC4 (zinc finger)"/>
    <property type="match status" value="1"/>
</dbReference>
<organism evidence="10 11">
    <name type="scientific">Hibiscus syriacus</name>
    <name type="common">Rose of Sharon</name>
    <dbReference type="NCBI Taxonomy" id="106335"/>
    <lineage>
        <taxon>Eukaryota</taxon>
        <taxon>Viridiplantae</taxon>
        <taxon>Streptophyta</taxon>
        <taxon>Embryophyta</taxon>
        <taxon>Tracheophyta</taxon>
        <taxon>Spermatophyta</taxon>
        <taxon>Magnoliopsida</taxon>
        <taxon>eudicotyledons</taxon>
        <taxon>Gunneridae</taxon>
        <taxon>Pentapetalae</taxon>
        <taxon>rosids</taxon>
        <taxon>malvids</taxon>
        <taxon>Malvales</taxon>
        <taxon>Malvaceae</taxon>
        <taxon>Malvoideae</taxon>
        <taxon>Hibiscus</taxon>
    </lineage>
</organism>
<gene>
    <name evidence="10" type="ORF">F3Y22_tig00112231pilonHSYRG00215</name>
</gene>
<evidence type="ECO:0000259" key="8">
    <source>
        <dbReference type="PROSITE" id="PS50102"/>
    </source>
</evidence>
<dbReference type="InterPro" id="IPR000504">
    <property type="entry name" value="RRM_dom"/>
</dbReference>
<dbReference type="InterPro" id="IPR043502">
    <property type="entry name" value="DNA/RNA_pol_sf"/>
</dbReference>